<reference evidence="1 2" key="1">
    <citation type="submission" date="2019-04" db="EMBL/GenBank/DDBJ databases">
        <title>Lysinibacillus genome sequencing.</title>
        <authorList>
            <person name="Dunlap C."/>
        </authorList>
    </citation>
    <scope>NUCLEOTIDE SEQUENCE [LARGE SCALE GENOMIC DNA]</scope>
    <source>
        <strain evidence="1 2">CCTCC AB 2010389</strain>
    </source>
</reference>
<evidence type="ECO:0000313" key="2">
    <source>
        <dbReference type="Proteomes" id="UP000308744"/>
    </source>
</evidence>
<name>A0A4U2YK84_9BACI</name>
<dbReference type="EMBL" id="SZPU01000085">
    <property type="protein sequence ID" value="TKI60091.1"/>
    <property type="molecule type" value="Genomic_DNA"/>
</dbReference>
<organism evidence="1 2">
    <name type="scientific">Lysinibacillus mangiferihumi</name>
    <dbReference type="NCBI Taxonomy" id="1130819"/>
    <lineage>
        <taxon>Bacteria</taxon>
        <taxon>Bacillati</taxon>
        <taxon>Bacillota</taxon>
        <taxon>Bacilli</taxon>
        <taxon>Bacillales</taxon>
        <taxon>Bacillaceae</taxon>
        <taxon>Lysinibacillus</taxon>
    </lineage>
</organism>
<comment type="caution">
    <text evidence="1">The sequence shown here is derived from an EMBL/GenBank/DDBJ whole genome shotgun (WGS) entry which is preliminary data.</text>
</comment>
<dbReference type="Proteomes" id="UP000308744">
    <property type="component" value="Unassembled WGS sequence"/>
</dbReference>
<gene>
    <name evidence="1" type="ORF">FC756_19940</name>
</gene>
<proteinExistence type="predicted"/>
<sequence length="125" mass="15130">MQRLEEIQAFIQRVLKVQQEFEDYFRTHQDVFFFDLNPRFVRLQQDLYTHAIKLGIISISRDKDNNIGHVLLTKEAFNAITTKEQQVPWYIDESNKDWIAEHYKVTIDGIEMWNVDGRHKERVYQ</sequence>
<accession>A0A4U2YK84</accession>
<dbReference type="RefSeq" id="WP_107896467.1">
    <property type="nucleotide sequence ID" value="NZ_PYWM01000021.1"/>
</dbReference>
<dbReference type="AlphaFoldDB" id="A0A4U2YK84"/>
<evidence type="ECO:0000313" key="1">
    <source>
        <dbReference type="EMBL" id="TKI60091.1"/>
    </source>
</evidence>
<protein>
    <submittedName>
        <fullName evidence="1">Uncharacterized protein</fullName>
    </submittedName>
</protein>
<keyword evidence="2" id="KW-1185">Reference proteome</keyword>